<proteinExistence type="predicted"/>
<reference evidence="4" key="1">
    <citation type="submission" date="2016-06" db="UniProtKB">
        <authorList>
            <consortium name="WormBaseParasite"/>
        </authorList>
    </citation>
    <scope>IDENTIFICATION</scope>
</reference>
<keyword evidence="1" id="KW-1133">Transmembrane helix</keyword>
<dbReference type="GO" id="GO:0007165">
    <property type="term" value="P:signal transduction"/>
    <property type="evidence" value="ECO:0007669"/>
    <property type="project" value="TreeGrafter"/>
</dbReference>
<keyword evidence="1" id="KW-0472">Membrane</keyword>
<dbReference type="Proteomes" id="UP000267606">
    <property type="component" value="Unassembled WGS sequence"/>
</dbReference>
<evidence type="ECO:0000256" key="1">
    <source>
        <dbReference type="SAM" id="Phobius"/>
    </source>
</evidence>
<dbReference type="AlphaFoldDB" id="A0A183H9R5"/>
<dbReference type="GO" id="GO:0008195">
    <property type="term" value="F:phosphatidate phosphatase activity"/>
    <property type="evidence" value="ECO:0007669"/>
    <property type="project" value="TreeGrafter"/>
</dbReference>
<protein>
    <submittedName>
        <fullName evidence="4">G_PROTEIN_RECEP_F1_2 domain-containing protein</fullName>
    </submittedName>
</protein>
<evidence type="ECO:0000313" key="2">
    <source>
        <dbReference type="EMBL" id="VDO39332.1"/>
    </source>
</evidence>
<evidence type="ECO:0000313" key="4">
    <source>
        <dbReference type="WBParaSite" id="OFLC_0000422601-mRNA-1"/>
    </source>
</evidence>
<dbReference type="GO" id="GO:0006644">
    <property type="term" value="P:phospholipid metabolic process"/>
    <property type="evidence" value="ECO:0007669"/>
    <property type="project" value="InterPro"/>
</dbReference>
<feature type="transmembrane region" description="Helical" evidence="1">
    <location>
        <begin position="64"/>
        <end position="88"/>
    </location>
</feature>
<organism evidence="4">
    <name type="scientific">Onchocerca flexuosa</name>
    <dbReference type="NCBI Taxonomy" id="387005"/>
    <lineage>
        <taxon>Eukaryota</taxon>
        <taxon>Metazoa</taxon>
        <taxon>Ecdysozoa</taxon>
        <taxon>Nematoda</taxon>
        <taxon>Chromadorea</taxon>
        <taxon>Rhabditida</taxon>
        <taxon>Spirurina</taxon>
        <taxon>Spiruromorpha</taxon>
        <taxon>Filarioidea</taxon>
        <taxon>Onchocercidae</taxon>
        <taxon>Onchocerca</taxon>
    </lineage>
</organism>
<accession>A0A183H9R5</accession>
<feature type="transmembrane region" description="Helical" evidence="1">
    <location>
        <begin position="109"/>
        <end position="130"/>
    </location>
</feature>
<dbReference type="PANTHER" id="PTHR10165:SF201">
    <property type="entry name" value="PHOSPHATIDIC ACID PHOSPHATASE TYPE 2_HALOPEROXIDASE DOMAIN-CONTAINING PROTEIN"/>
    <property type="match status" value="1"/>
</dbReference>
<dbReference type="GO" id="GO:0005886">
    <property type="term" value="C:plasma membrane"/>
    <property type="evidence" value="ECO:0007669"/>
    <property type="project" value="TreeGrafter"/>
</dbReference>
<keyword evidence="3" id="KW-1185">Reference proteome</keyword>
<evidence type="ECO:0000313" key="3">
    <source>
        <dbReference type="Proteomes" id="UP000267606"/>
    </source>
</evidence>
<feature type="transmembrane region" description="Helical" evidence="1">
    <location>
        <begin position="12"/>
        <end position="33"/>
    </location>
</feature>
<dbReference type="STRING" id="387005.A0A183H9R5"/>
<dbReference type="PANTHER" id="PTHR10165">
    <property type="entry name" value="LIPID PHOSPHATE PHOSPHATASE"/>
    <property type="match status" value="1"/>
</dbReference>
<keyword evidence="1" id="KW-0812">Transmembrane</keyword>
<dbReference type="WBParaSite" id="OFLC_0000422601-mRNA-1">
    <property type="protein sequence ID" value="OFLC_0000422601-mRNA-1"/>
    <property type="gene ID" value="OFLC_0000422601"/>
</dbReference>
<sequence>MILSKDILSLPLLVSDIPHIWITAAVTIPLLIFHKWIEPYKRGFYCDDESIRYPYRPSTVSRQMLVIIGLVVPAMLITITETFRTFMWERKIREEFQHYKYRRYGVPRLLVRLYVFFGYYLVGVVFNQLMVI</sequence>
<dbReference type="EMBL" id="UZAJ01003122">
    <property type="protein sequence ID" value="VDO39332.1"/>
    <property type="molecule type" value="Genomic_DNA"/>
</dbReference>
<dbReference type="GO" id="GO:0046839">
    <property type="term" value="P:phospholipid dephosphorylation"/>
    <property type="evidence" value="ECO:0007669"/>
    <property type="project" value="TreeGrafter"/>
</dbReference>
<dbReference type="InterPro" id="IPR043216">
    <property type="entry name" value="PAP-like"/>
</dbReference>
<name>A0A183H9R5_9BILA</name>
<reference evidence="2 3" key="2">
    <citation type="submission" date="2018-11" db="EMBL/GenBank/DDBJ databases">
        <authorList>
            <consortium name="Pathogen Informatics"/>
        </authorList>
    </citation>
    <scope>NUCLEOTIDE SEQUENCE [LARGE SCALE GENOMIC DNA]</scope>
</reference>
<gene>
    <name evidence="2" type="ORF">OFLC_LOCUS4226</name>
</gene>